<evidence type="ECO:0000259" key="7">
    <source>
        <dbReference type="Pfam" id="PF08281"/>
    </source>
</evidence>
<dbReference type="InterPro" id="IPR039425">
    <property type="entry name" value="RNA_pol_sigma-70-like"/>
</dbReference>
<dbReference type="AlphaFoldDB" id="A0A512APH4"/>
<dbReference type="RefSeq" id="WP_307725996.1">
    <property type="nucleotide sequence ID" value="NZ_BJYR01000022.1"/>
</dbReference>
<dbReference type="InterPro" id="IPR007627">
    <property type="entry name" value="RNA_pol_sigma70_r2"/>
</dbReference>
<dbReference type="GO" id="GO:0016987">
    <property type="term" value="F:sigma factor activity"/>
    <property type="evidence" value="ECO:0007669"/>
    <property type="project" value="UniProtKB-KW"/>
</dbReference>
<comment type="caution">
    <text evidence="8">The sequence shown here is derived from an EMBL/GenBank/DDBJ whole genome shotgun (WGS) entry which is preliminary data.</text>
</comment>
<keyword evidence="5" id="KW-0804">Transcription</keyword>
<dbReference type="PANTHER" id="PTHR43133:SF58">
    <property type="entry name" value="ECF RNA POLYMERASE SIGMA FACTOR SIGD"/>
    <property type="match status" value="1"/>
</dbReference>
<keyword evidence="3" id="KW-0731">Sigma factor</keyword>
<dbReference type="Gene3D" id="1.10.10.10">
    <property type="entry name" value="Winged helix-like DNA-binding domain superfamily/Winged helix DNA-binding domain"/>
    <property type="match status" value="1"/>
</dbReference>
<dbReference type="InterPro" id="IPR013249">
    <property type="entry name" value="RNA_pol_sigma70_r4_t2"/>
</dbReference>
<dbReference type="NCBIfam" id="TIGR02937">
    <property type="entry name" value="sigma70-ECF"/>
    <property type="match status" value="1"/>
</dbReference>
<evidence type="ECO:0000256" key="3">
    <source>
        <dbReference type="ARBA" id="ARBA00023082"/>
    </source>
</evidence>
<accession>A0A512APH4</accession>
<dbReference type="Gene3D" id="1.10.1740.10">
    <property type="match status" value="1"/>
</dbReference>
<evidence type="ECO:0000256" key="5">
    <source>
        <dbReference type="ARBA" id="ARBA00023163"/>
    </source>
</evidence>
<keyword evidence="2" id="KW-0805">Transcription regulation</keyword>
<gene>
    <name evidence="8" type="ORF">NSE01_33290</name>
</gene>
<dbReference type="PANTHER" id="PTHR43133">
    <property type="entry name" value="RNA POLYMERASE ECF-TYPE SIGMA FACTO"/>
    <property type="match status" value="1"/>
</dbReference>
<dbReference type="InterPro" id="IPR013324">
    <property type="entry name" value="RNA_pol_sigma_r3/r4-like"/>
</dbReference>
<evidence type="ECO:0000313" key="9">
    <source>
        <dbReference type="Proteomes" id="UP000321464"/>
    </source>
</evidence>
<sequence length="195" mass="21479">MASQLETVRHAATGSRRGTGYDWEAAMDASLAGDAAAYRRLLEEAGRWLRRYFARRLSPEMVDDAVQEALTALHLKRATFEPGRPFLPWLAAIARFKGVDCLRSAGRNRTEELDEGLHGVASHESASLSGIVMARLFDRLRRPQADAIRLVKLQGFSVREAAAMTGQSEALIKVNIHRGLSALKTFFGEGDLAVD</sequence>
<dbReference type="Proteomes" id="UP000321464">
    <property type="component" value="Unassembled WGS sequence"/>
</dbReference>
<feature type="domain" description="RNA polymerase sigma-70 region 2" evidence="6">
    <location>
        <begin position="43"/>
        <end position="107"/>
    </location>
</feature>
<comment type="similarity">
    <text evidence="1">Belongs to the sigma-70 factor family. ECF subfamily.</text>
</comment>
<reference evidence="8 9" key="1">
    <citation type="submission" date="2019-07" db="EMBL/GenBank/DDBJ databases">
        <title>Whole genome shotgun sequence of Novosphingobium sediminis NBRC 106119.</title>
        <authorList>
            <person name="Hosoyama A."/>
            <person name="Uohara A."/>
            <person name="Ohji S."/>
            <person name="Ichikawa N."/>
        </authorList>
    </citation>
    <scope>NUCLEOTIDE SEQUENCE [LARGE SCALE GENOMIC DNA]</scope>
    <source>
        <strain evidence="8 9">NBRC 106119</strain>
    </source>
</reference>
<dbReference type="EMBL" id="BJYR01000022">
    <property type="protein sequence ID" value="GEO01497.1"/>
    <property type="molecule type" value="Genomic_DNA"/>
</dbReference>
<name>A0A512APH4_9SPHN</name>
<keyword evidence="8" id="KW-0240">DNA-directed RNA polymerase</keyword>
<proteinExistence type="inferred from homology"/>
<keyword evidence="9" id="KW-1185">Reference proteome</keyword>
<dbReference type="GO" id="GO:0006352">
    <property type="term" value="P:DNA-templated transcription initiation"/>
    <property type="evidence" value="ECO:0007669"/>
    <property type="project" value="InterPro"/>
</dbReference>
<dbReference type="Pfam" id="PF08281">
    <property type="entry name" value="Sigma70_r4_2"/>
    <property type="match status" value="1"/>
</dbReference>
<dbReference type="SUPFAM" id="SSF88946">
    <property type="entry name" value="Sigma2 domain of RNA polymerase sigma factors"/>
    <property type="match status" value="1"/>
</dbReference>
<keyword evidence="4" id="KW-0238">DNA-binding</keyword>
<evidence type="ECO:0000313" key="8">
    <source>
        <dbReference type="EMBL" id="GEO01497.1"/>
    </source>
</evidence>
<dbReference type="InterPro" id="IPR036388">
    <property type="entry name" value="WH-like_DNA-bd_sf"/>
</dbReference>
<protein>
    <submittedName>
        <fullName evidence="8">DNA-directed RNA polymerase sigma-70 factor</fullName>
    </submittedName>
</protein>
<dbReference type="Pfam" id="PF04542">
    <property type="entry name" value="Sigma70_r2"/>
    <property type="match status" value="1"/>
</dbReference>
<evidence type="ECO:0000256" key="1">
    <source>
        <dbReference type="ARBA" id="ARBA00010641"/>
    </source>
</evidence>
<dbReference type="GO" id="GO:0000428">
    <property type="term" value="C:DNA-directed RNA polymerase complex"/>
    <property type="evidence" value="ECO:0007669"/>
    <property type="project" value="UniProtKB-KW"/>
</dbReference>
<evidence type="ECO:0000259" key="6">
    <source>
        <dbReference type="Pfam" id="PF04542"/>
    </source>
</evidence>
<organism evidence="8 9">
    <name type="scientific">Novosphingobium sediminis</name>
    <dbReference type="NCBI Taxonomy" id="707214"/>
    <lineage>
        <taxon>Bacteria</taxon>
        <taxon>Pseudomonadati</taxon>
        <taxon>Pseudomonadota</taxon>
        <taxon>Alphaproteobacteria</taxon>
        <taxon>Sphingomonadales</taxon>
        <taxon>Sphingomonadaceae</taxon>
        <taxon>Novosphingobium</taxon>
    </lineage>
</organism>
<dbReference type="SUPFAM" id="SSF88659">
    <property type="entry name" value="Sigma3 and sigma4 domains of RNA polymerase sigma factors"/>
    <property type="match status" value="1"/>
</dbReference>
<feature type="domain" description="RNA polymerase sigma factor 70 region 4 type 2" evidence="7">
    <location>
        <begin position="135"/>
        <end position="183"/>
    </location>
</feature>
<evidence type="ECO:0000256" key="4">
    <source>
        <dbReference type="ARBA" id="ARBA00023125"/>
    </source>
</evidence>
<dbReference type="InterPro" id="IPR014284">
    <property type="entry name" value="RNA_pol_sigma-70_dom"/>
</dbReference>
<dbReference type="GO" id="GO:0003677">
    <property type="term" value="F:DNA binding"/>
    <property type="evidence" value="ECO:0007669"/>
    <property type="project" value="UniProtKB-KW"/>
</dbReference>
<dbReference type="InterPro" id="IPR013325">
    <property type="entry name" value="RNA_pol_sigma_r2"/>
</dbReference>
<evidence type="ECO:0000256" key="2">
    <source>
        <dbReference type="ARBA" id="ARBA00023015"/>
    </source>
</evidence>